<feature type="transmembrane region" description="Helical" evidence="1">
    <location>
        <begin position="81"/>
        <end position="103"/>
    </location>
</feature>
<dbReference type="EMBL" id="BKBA01000012">
    <property type="protein sequence ID" value="GEQ15098.1"/>
    <property type="molecule type" value="Genomic_DNA"/>
</dbReference>
<dbReference type="RefSeq" id="WP_147066861.1">
    <property type="nucleotide sequence ID" value="NZ_BAABDN010000002.1"/>
</dbReference>
<sequence length="181" mass="20131">MNLIDRTRIETAVARYDFWLEMRGVRGSRRRDLRRELRANLTEASADVGTTRALFGIGSPKELAYAATDTDPSRPRWSQGLIWGAATLALLVAWLLVTSLTIVQSVEAAGVTRAVDVHPFPWFGTTFTVQSSPGTLQASISPLWQLLAGPLFVFLFVAQPWRLLRRRRPALVHDASSEQSA</sequence>
<keyword evidence="1" id="KW-0472">Membrane</keyword>
<proteinExistence type="predicted"/>
<keyword evidence="1" id="KW-0812">Transmembrane</keyword>
<dbReference type="OrthoDB" id="4843391at2"/>
<evidence type="ECO:0000313" key="3">
    <source>
        <dbReference type="Proteomes" id="UP000321793"/>
    </source>
</evidence>
<reference evidence="2 3" key="1">
    <citation type="submission" date="2019-07" db="EMBL/GenBank/DDBJ databases">
        <title>Whole genome shotgun sequence of Knoellia locipacati NBRC 109775.</title>
        <authorList>
            <person name="Hosoyama A."/>
            <person name="Uohara A."/>
            <person name="Ohji S."/>
            <person name="Ichikawa N."/>
        </authorList>
    </citation>
    <scope>NUCLEOTIDE SEQUENCE [LARGE SCALE GENOMIC DNA]</scope>
    <source>
        <strain evidence="2 3">NBRC 109775</strain>
    </source>
</reference>
<accession>A0A512T4E4</accession>
<organism evidence="2 3">
    <name type="scientific">Knoellia locipacati</name>
    <dbReference type="NCBI Taxonomy" id="882824"/>
    <lineage>
        <taxon>Bacteria</taxon>
        <taxon>Bacillati</taxon>
        <taxon>Actinomycetota</taxon>
        <taxon>Actinomycetes</taxon>
        <taxon>Micrococcales</taxon>
        <taxon>Intrasporangiaceae</taxon>
        <taxon>Knoellia</taxon>
    </lineage>
</organism>
<evidence type="ECO:0000313" key="2">
    <source>
        <dbReference type="EMBL" id="GEQ15098.1"/>
    </source>
</evidence>
<protein>
    <submittedName>
        <fullName evidence="2">Uncharacterized protein</fullName>
    </submittedName>
</protein>
<keyword evidence="3" id="KW-1185">Reference proteome</keyword>
<feature type="transmembrane region" description="Helical" evidence="1">
    <location>
        <begin position="143"/>
        <end position="161"/>
    </location>
</feature>
<name>A0A512T4E4_9MICO</name>
<evidence type="ECO:0000256" key="1">
    <source>
        <dbReference type="SAM" id="Phobius"/>
    </source>
</evidence>
<dbReference type="Proteomes" id="UP000321793">
    <property type="component" value="Unassembled WGS sequence"/>
</dbReference>
<dbReference type="AlphaFoldDB" id="A0A512T4E4"/>
<comment type="caution">
    <text evidence="2">The sequence shown here is derived from an EMBL/GenBank/DDBJ whole genome shotgun (WGS) entry which is preliminary data.</text>
</comment>
<gene>
    <name evidence="2" type="ORF">KLO01_31450</name>
</gene>
<keyword evidence="1" id="KW-1133">Transmembrane helix</keyword>